<name>A0ABM9VKK0_9HYPH</name>
<dbReference type="RefSeq" id="WP_080839964.1">
    <property type="nucleotide sequence ID" value="NZ_LT009757.1"/>
</dbReference>
<dbReference type="PANTHER" id="PTHR30160:SF1">
    <property type="entry name" value="LIPOPOLYSACCHARIDE 1,2-N-ACETYLGLUCOSAMINETRANSFERASE-RELATED"/>
    <property type="match status" value="1"/>
</dbReference>
<dbReference type="InterPro" id="IPR002201">
    <property type="entry name" value="Glyco_trans_9"/>
</dbReference>
<protein>
    <recommendedName>
        <fullName evidence="5">ADP-heptose:LPS heptosyltransferase</fullName>
    </recommendedName>
</protein>
<keyword evidence="4" id="KW-1185">Reference proteome</keyword>
<evidence type="ECO:0000256" key="2">
    <source>
        <dbReference type="ARBA" id="ARBA00022679"/>
    </source>
</evidence>
<dbReference type="Gene3D" id="3.40.50.2000">
    <property type="entry name" value="Glycogen Phosphorylase B"/>
    <property type="match status" value="2"/>
</dbReference>
<dbReference type="SUPFAM" id="SSF53756">
    <property type="entry name" value="UDP-Glycosyltransferase/glycogen phosphorylase"/>
    <property type="match status" value="1"/>
</dbReference>
<reference evidence="3 4" key="1">
    <citation type="submission" date="2016-01" db="EMBL/GenBank/DDBJ databases">
        <authorList>
            <person name="Regsiter A."/>
            <person name="william w."/>
        </authorList>
    </citation>
    <scope>NUCLEOTIDE SEQUENCE [LARGE SCALE GENOMIC DNA]</scope>
    <source>
        <strain evidence="3 4">CFBP 6927</strain>
    </source>
</reference>
<evidence type="ECO:0000256" key="1">
    <source>
        <dbReference type="ARBA" id="ARBA00022676"/>
    </source>
</evidence>
<dbReference type="InterPro" id="IPR051199">
    <property type="entry name" value="LPS_LOS_Heptosyltrfase"/>
</dbReference>
<dbReference type="Proteomes" id="UP000191812">
    <property type="component" value="Unassembled WGS sequence"/>
</dbReference>
<dbReference type="Pfam" id="PF01075">
    <property type="entry name" value="Glyco_transf_9"/>
    <property type="match status" value="1"/>
</dbReference>
<organism evidence="3 4">
    <name type="scientific">Agrobacterium genomosp. 13 str. CFBP 6927</name>
    <dbReference type="NCBI Taxonomy" id="1183428"/>
    <lineage>
        <taxon>Bacteria</taxon>
        <taxon>Pseudomonadati</taxon>
        <taxon>Pseudomonadota</taxon>
        <taxon>Alphaproteobacteria</taxon>
        <taxon>Hyphomicrobiales</taxon>
        <taxon>Rhizobiaceae</taxon>
        <taxon>Rhizobium/Agrobacterium group</taxon>
        <taxon>Agrobacterium</taxon>
        <taxon>Agrobacterium tumefaciens complex</taxon>
    </lineage>
</organism>
<dbReference type="PANTHER" id="PTHR30160">
    <property type="entry name" value="TETRAACYLDISACCHARIDE 4'-KINASE-RELATED"/>
    <property type="match status" value="1"/>
</dbReference>
<evidence type="ECO:0000313" key="3">
    <source>
        <dbReference type="EMBL" id="CUX55042.1"/>
    </source>
</evidence>
<keyword evidence="2" id="KW-0808">Transferase</keyword>
<dbReference type="EMBL" id="FBWH01000038">
    <property type="protein sequence ID" value="CUX55042.1"/>
    <property type="molecule type" value="Genomic_DNA"/>
</dbReference>
<dbReference type="CDD" id="cd03789">
    <property type="entry name" value="GT9_LPS_heptosyltransferase"/>
    <property type="match status" value="1"/>
</dbReference>
<keyword evidence="1" id="KW-0328">Glycosyltransferase</keyword>
<sequence length="401" mass="45071">MYSQETIGGLKYHRTWTPLRKQTTARILIMNLGHIGDFWMSLPALRQARLLFGSAHITLAVSSWNLSIAKTVNVADEIVALDYFPEQAKADAAARIFQQNVVQEAINLGEFDLAIDIRVPDDTRFIIEGLKAKQKFAFYKDRKGEFRYSLPQTPLSVRIKRKYRIFSKLGFKKKERKIRENFAEKMEHCAINASRIINYAYANSEFSKNTTSIEDVSENIFSIKKDGRAVVAVVPFSNSALRDWPFERYRELILALLDKTKADIHLICNGKNLRVHEIVAVSSLQQDLSSNERFVLKDALSRDEFYSALAAANLVISNNSGAGHVAAQLSVPTIGIYTASHLPDIWGFVGPKVSMISGDVECAGCGLDFDESRCPNGMKCRSMIGVNAILEESRFLLTQFT</sequence>
<evidence type="ECO:0008006" key="5">
    <source>
        <dbReference type="Google" id="ProtNLM"/>
    </source>
</evidence>
<gene>
    <name evidence="3" type="ORF">AGR13a_Lc120125</name>
</gene>
<evidence type="ECO:0000313" key="4">
    <source>
        <dbReference type="Proteomes" id="UP000191812"/>
    </source>
</evidence>
<accession>A0ABM9VKK0</accession>
<comment type="caution">
    <text evidence="3">The sequence shown here is derived from an EMBL/GenBank/DDBJ whole genome shotgun (WGS) entry which is preliminary data.</text>
</comment>
<proteinExistence type="predicted"/>